<feature type="transmembrane region" description="Helical" evidence="17">
    <location>
        <begin position="106"/>
        <end position="129"/>
    </location>
</feature>
<evidence type="ECO:0000256" key="8">
    <source>
        <dbReference type="ARBA" id="ARBA00047427"/>
    </source>
</evidence>
<keyword evidence="4 17" id="KW-0812">Transmembrane</keyword>
<evidence type="ECO:0000256" key="2">
    <source>
        <dbReference type="ARBA" id="ARBA00004127"/>
    </source>
</evidence>
<comment type="subcellular location">
    <subcellularLocation>
        <location evidence="2">Endomembrane system</location>
        <topology evidence="2">Multi-pass membrane protein</topology>
    </subcellularLocation>
</comment>
<comment type="catalytic activity">
    <reaction evidence="14">
        <text>13-(9Z-octadecenoyloxy)-octadecanoate + H2O = 13-hydroxy-octadecanoate + (9Z)-octadecenoate + H(+)</text>
        <dbReference type="Rhea" id="RHEA:52064"/>
        <dbReference type="ChEBI" id="CHEBI:15377"/>
        <dbReference type="ChEBI" id="CHEBI:15378"/>
        <dbReference type="ChEBI" id="CHEBI:30823"/>
        <dbReference type="ChEBI" id="CHEBI:136303"/>
        <dbReference type="ChEBI" id="CHEBI:136304"/>
    </reaction>
    <physiologicalReaction direction="left-to-right" evidence="14">
        <dbReference type="Rhea" id="RHEA:52065"/>
    </physiologicalReaction>
</comment>
<dbReference type="AlphaFoldDB" id="A0A6A5FUZ6"/>
<evidence type="ECO:0000256" key="3">
    <source>
        <dbReference type="ARBA" id="ARBA00009300"/>
    </source>
</evidence>
<feature type="transmembrane region" description="Helical" evidence="17">
    <location>
        <begin position="141"/>
        <end position="162"/>
    </location>
</feature>
<evidence type="ECO:0000256" key="5">
    <source>
        <dbReference type="ARBA" id="ARBA00022989"/>
    </source>
</evidence>
<dbReference type="Pfam" id="PF04750">
    <property type="entry name" value="Far-17a_AIG1"/>
    <property type="match status" value="1"/>
</dbReference>
<name>A0A6A5FUZ6_CAERE</name>
<evidence type="ECO:0000313" key="18">
    <source>
        <dbReference type="EMBL" id="KAF1746364.1"/>
    </source>
</evidence>
<dbReference type="GO" id="GO:0016020">
    <property type="term" value="C:membrane"/>
    <property type="evidence" value="ECO:0007669"/>
    <property type="project" value="InterPro"/>
</dbReference>
<comment type="catalytic activity">
    <reaction evidence="15">
        <text>13-(9Z-hexadecenoyloxy)-octadecanoate + H2O = 13-hydroxy-octadecanoate + (9Z)-hexadecenoate + H(+)</text>
        <dbReference type="Rhea" id="RHEA:52076"/>
        <dbReference type="ChEBI" id="CHEBI:15377"/>
        <dbReference type="ChEBI" id="CHEBI:15378"/>
        <dbReference type="ChEBI" id="CHEBI:32372"/>
        <dbReference type="ChEBI" id="CHEBI:136304"/>
        <dbReference type="ChEBI" id="CHEBI:136315"/>
    </reaction>
    <physiologicalReaction direction="left-to-right" evidence="15">
        <dbReference type="Rhea" id="RHEA:52077"/>
    </physiologicalReaction>
</comment>
<comment type="catalytic activity">
    <reaction evidence="8">
        <text>13-octadecanoyloxy-octadecanoate + H2O = 13-hydroxy-octadecanoate + octadecanoate + H(+)</text>
        <dbReference type="Rhea" id="RHEA:52084"/>
        <dbReference type="ChEBI" id="CHEBI:15377"/>
        <dbReference type="ChEBI" id="CHEBI:15378"/>
        <dbReference type="ChEBI" id="CHEBI:25629"/>
        <dbReference type="ChEBI" id="CHEBI:136304"/>
        <dbReference type="ChEBI" id="CHEBI:136335"/>
    </reaction>
    <physiologicalReaction direction="left-to-right" evidence="8">
        <dbReference type="Rhea" id="RHEA:52085"/>
    </physiologicalReaction>
</comment>
<evidence type="ECO:0000256" key="4">
    <source>
        <dbReference type="ARBA" id="ARBA00022692"/>
    </source>
</evidence>
<evidence type="ECO:0000256" key="14">
    <source>
        <dbReference type="ARBA" id="ARBA00049296"/>
    </source>
</evidence>
<comment type="caution">
    <text evidence="18">The sequence shown here is derived from an EMBL/GenBank/DDBJ whole genome shotgun (WGS) entry which is preliminary data.</text>
</comment>
<protein>
    <submittedName>
        <fullName evidence="18">Uncharacterized protein</fullName>
    </submittedName>
</protein>
<comment type="similarity">
    <text evidence="3">Belongs to the AIG1 family.</text>
</comment>
<dbReference type="EMBL" id="WUAV01000006">
    <property type="protein sequence ID" value="KAF1746364.1"/>
    <property type="molecule type" value="Genomic_DNA"/>
</dbReference>
<comment type="catalytic activity">
    <reaction evidence="11">
        <text>12-(9Z-octadecenoyloxy)-octadecanoate + H2O = 12-hydroxyoctadecanoate + (9Z)-octadecenoate + H(+)</text>
        <dbReference type="Rhea" id="RHEA:52060"/>
        <dbReference type="ChEBI" id="CHEBI:15377"/>
        <dbReference type="ChEBI" id="CHEBI:15378"/>
        <dbReference type="ChEBI" id="CHEBI:30823"/>
        <dbReference type="ChEBI" id="CHEBI:84201"/>
        <dbReference type="ChEBI" id="CHEBI:136302"/>
    </reaction>
    <physiologicalReaction direction="left-to-right" evidence="11">
        <dbReference type="Rhea" id="RHEA:52061"/>
    </physiologicalReaction>
</comment>
<dbReference type="PANTHER" id="PTHR10989:SF16">
    <property type="entry name" value="AT02829P-RELATED"/>
    <property type="match status" value="1"/>
</dbReference>
<accession>A0A6A5FUZ6</accession>
<comment type="catalytic activity">
    <reaction evidence="1">
        <text>9-(9Z-hexadecenoyloxy)-octadecanoate + H2O = (9Z)-hexadecenoate + 9-hydroxy-octadecanoate + H(+)</text>
        <dbReference type="Rhea" id="RHEA:52068"/>
        <dbReference type="ChEBI" id="CHEBI:15377"/>
        <dbReference type="ChEBI" id="CHEBI:15378"/>
        <dbReference type="ChEBI" id="CHEBI:32372"/>
        <dbReference type="ChEBI" id="CHEBI:136286"/>
        <dbReference type="ChEBI" id="CHEBI:136309"/>
    </reaction>
    <physiologicalReaction direction="left-to-right" evidence="1">
        <dbReference type="Rhea" id="RHEA:52069"/>
    </physiologicalReaction>
</comment>
<dbReference type="Proteomes" id="UP000483820">
    <property type="component" value="Chromosome X"/>
</dbReference>
<evidence type="ECO:0000256" key="17">
    <source>
        <dbReference type="SAM" id="Phobius"/>
    </source>
</evidence>
<dbReference type="GeneID" id="9823132"/>
<evidence type="ECO:0000256" key="7">
    <source>
        <dbReference type="ARBA" id="ARBA00047368"/>
    </source>
</evidence>
<keyword evidence="6 17" id="KW-0472">Membrane</keyword>
<comment type="catalytic activity">
    <reaction evidence="7">
        <text>12-hexadecanoyloxy-octadecanoate + H2O = 12-hydroxyoctadecanoate + hexadecanoate + H(+)</text>
        <dbReference type="Rhea" id="RHEA:52056"/>
        <dbReference type="ChEBI" id="CHEBI:7896"/>
        <dbReference type="ChEBI" id="CHEBI:15377"/>
        <dbReference type="ChEBI" id="CHEBI:15378"/>
        <dbReference type="ChEBI" id="CHEBI:83677"/>
        <dbReference type="ChEBI" id="CHEBI:84201"/>
    </reaction>
    <physiologicalReaction direction="left-to-right" evidence="7">
        <dbReference type="Rhea" id="RHEA:52057"/>
    </physiologicalReaction>
</comment>
<feature type="transmembrane region" description="Helical" evidence="17">
    <location>
        <begin position="182"/>
        <end position="204"/>
    </location>
</feature>
<evidence type="ECO:0000256" key="6">
    <source>
        <dbReference type="ARBA" id="ARBA00023136"/>
    </source>
</evidence>
<feature type="transmembrane region" description="Helical" evidence="17">
    <location>
        <begin position="216"/>
        <end position="240"/>
    </location>
</feature>
<evidence type="ECO:0000256" key="13">
    <source>
        <dbReference type="ARBA" id="ARBA00049221"/>
    </source>
</evidence>
<comment type="catalytic activity">
    <reaction evidence="9">
        <text>9-hexadecanoyloxy-octadecanoate + H2O = 9-hydroxy-octadecanoate + hexadecanoate + H(+)</text>
        <dbReference type="Rhea" id="RHEA:52052"/>
        <dbReference type="ChEBI" id="CHEBI:7896"/>
        <dbReference type="ChEBI" id="CHEBI:15377"/>
        <dbReference type="ChEBI" id="CHEBI:15378"/>
        <dbReference type="ChEBI" id="CHEBI:83670"/>
        <dbReference type="ChEBI" id="CHEBI:136286"/>
    </reaction>
    <physiologicalReaction direction="left-to-right" evidence="9">
        <dbReference type="Rhea" id="RHEA:52053"/>
    </physiologicalReaction>
</comment>
<evidence type="ECO:0000313" key="19">
    <source>
        <dbReference type="Proteomes" id="UP000483820"/>
    </source>
</evidence>
<comment type="catalytic activity">
    <reaction evidence="13">
        <text>9-octadecanoyloxy-octadecanoate + H2O = 9-hydroxy-octadecanoate + octadecanoate + H(+)</text>
        <dbReference type="Rhea" id="RHEA:52096"/>
        <dbReference type="ChEBI" id="CHEBI:15377"/>
        <dbReference type="ChEBI" id="CHEBI:15378"/>
        <dbReference type="ChEBI" id="CHEBI:25629"/>
        <dbReference type="ChEBI" id="CHEBI:136286"/>
        <dbReference type="ChEBI" id="CHEBI:136373"/>
    </reaction>
    <physiologicalReaction direction="left-to-right" evidence="13">
        <dbReference type="Rhea" id="RHEA:52097"/>
    </physiologicalReaction>
</comment>
<dbReference type="CTD" id="9823132"/>
<evidence type="ECO:0000256" key="10">
    <source>
        <dbReference type="ARBA" id="ARBA00048680"/>
    </source>
</evidence>
<dbReference type="KEGG" id="crq:GCK72_022817"/>
<organism evidence="18 19">
    <name type="scientific">Caenorhabditis remanei</name>
    <name type="common">Caenorhabditis vulgaris</name>
    <dbReference type="NCBI Taxonomy" id="31234"/>
    <lineage>
        <taxon>Eukaryota</taxon>
        <taxon>Metazoa</taxon>
        <taxon>Ecdysozoa</taxon>
        <taxon>Nematoda</taxon>
        <taxon>Chromadorea</taxon>
        <taxon>Rhabditida</taxon>
        <taxon>Rhabditina</taxon>
        <taxon>Rhabditomorpha</taxon>
        <taxon>Rhabditoidea</taxon>
        <taxon>Rhabditidae</taxon>
        <taxon>Peloderinae</taxon>
        <taxon>Caenorhabditis</taxon>
    </lineage>
</organism>
<evidence type="ECO:0000256" key="11">
    <source>
        <dbReference type="ARBA" id="ARBA00048701"/>
    </source>
</evidence>
<evidence type="ECO:0000256" key="12">
    <source>
        <dbReference type="ARBA" id="ARBA00048800"/>
    </source>
</evidence>
<reference evidence="18 19" key="1">
    <citation type="submission" date="2019-12" db="EMBL/GenBank/DDBJ databases">
        <title>Chromosome-level assembly of the Caenorhabditis remanei genome.</title>
        <authorList>
            <person name="Teterina A.A."/>
            <person name="Willis J.H."/>
            <person name="Phillips P.C."/>
        </authorList>
    </citation>
    <scope>NUCLEOTIDE SEQUENCE [LARGE SCALE GENOMIC DNA]</scope>
    <source>
        <strain evidence="18 19">PX506</strain>
        <tissue evidence="18">Whole organism</tissue>
    </source>
</reference>
<proteinExistence type="inferred from homology"/>
<sequence length="288" mass="33056">MQPVNDDNGIKGTQKKYYVLWYSTEDMDRICEFLYNELCPQHSKFRSLVGKRLISEIRLINPMDNGMKAASFHLVCASLYAFVCYKDSQIVTGALLPIPYVNWSRFVWLTIIDLYMQTLYHSIGFILSIVSPNKRHVIFDYWTKALVGPIGVAVTVLFWGLFLFDPATLARDEMAMKILSLFWFNHGLHTLPAITAHLDILIYNHTNFSTSAILKGIAVFVTLYLVDLHYVFYTAGFWAYPILGELAAPFRLVFIAACMFVVYLGYVWLSLLHTLVHGSEKPKNKKKN</sequence>
<evidence type="ECO:0000256" key="9">
    <source>
        <dbReference type="ARBA" id="ARBA00047863"/>
    </source>
</evidence>
<gene>
    <name evidence="18" type="ORF">GCK72_022817</name>
</gene>
<dbReference type="GO" id="GO:0012505">
    <property type="term" value="C:endomembrane system"/>
    <property type="evidence" value="ECO:0007669"/>
    <property type="project" value="UniProtKB-SubCell"/>
</dbReference>
<dbReference type="InterPro" id="IPR006838">
    <property type="entry name" value="ADTRP_AIG1"/>
</dbReference>
<comment type="catalytic activity">
    <reaction evidence="12">
        <text>9-(9Z-octadecenoyloxy)-octadecanoate + H2O = 9-hydroxy-octadecanoate + (9Z)-octadecenoate + H(+)</text>
        <dbReference type="Rhea" id="RHEA:52048"/>
        <dbReference type="ChEBI" id="CHEBI:15377"/>
        <dbReference type="ChEBI" id="CHEBI:15378"/>
        <dbReference type="ChEBI" id="CHEBI:30823"/>
        <dbReference type="ChEBI" id="CHEBI:136282"/>
        <dbReference type="ChEBI" id="CHEBI:136286"/>
    </reaction>
    <physiologicalReaction direction="left-to-right" evidence="12">
        <dbReference type="Rhea" id="RHEA:52049"/>
    </physiologicalReaction>
</comment>
<feature type="transmembrane region" description="Helical" evidence="17">
    <location>
        <begin position="252"/>
        <end position="276"/>
    </location>
</feature>
<keyword evidence="5 17" id="KW-1133">Transmembrane helix</keyword>
<dbReference type="RefSeq" id="XP_053578648.1">
    <property type="nucleotide sequence ID" value="XM_053735082.1"/>
</dbReference>
<evidence type="ECO:0000256" key="1">
    <source>
        <dbReference type="ARBA" id="ARBA00000923"/>
    </source>
</evidence>
<evidence type="ECO:0000256" key="16">
    <source>
        <dbReference type="ARBA" id="ARBA00049428"/>
    </source>
</evidence>
<comment type="catalytic activity">
    <reaction evidence="10">
        <text>12-octadecanoyloxy-octadecanoate + H2O = 12-hydroxyoctadecanoate + octadecanoate + H(+)</text>
        <dbReference type="Rhea" id="RHEA:52080"/>
        <dbReference type="ChEBI" id="CHEBI:15377"/>
        <dbReference type="ChEBI" id="CHEBI:15378"/>
        <dbReference type="ChEBI" id="CHEBI:25629"/>
        <dbReference type="ChEBI" id="CHEBI:84201"/>
        <dbReference type="ChEBI" id="CHEBI:136330"/>
    </reaction>
    <physiologicalReaction direction="left-to-right" evidence="10">
        <dbReference type="Rhea" id="RHEA:52081"/>
    </physiologicalReaction>
</comment>
<evidence type="ECO:0000256" key="15">
    <source>
        <dbReference type="ARBA" id="ARBA00049322"/>
    </source>
</evidence>
<dbReference type="PANTHER" id="PTHR10989">
    <property type="entry name" value="ANDROGEN-INDUCED PROTEIN 1-RELATED"/>
    <property type="match status" value="1"/>
</dbReference>
<comment type="catalytic activity">
    <reaction evidence="16">
        <text>12-(9Z-hexadecenoyloxy)-octadecanoate + H2O = 12-hydroxyoctadecanoate + (9Z)-hexadecenoate + H(+)</text>
        <dbReference type="Rhea" id="RHEA:52072"/>
        <dbReference type="ChEBI" id="CHEBI:15377"/>
        <dbReference type="ChEBI" id="CHEBI:15378"/>
        <dbReference type="ChEBI" id="CHEBI:32372"/>
        <dbReference type="ChEBI" id="CHEBI:84201"/>
        <dbReference type="ChEBI" id="CHEBI:136312"/>
    </reaction>
    <physiologicalReaction direction="left-to-right" evidence="16">
        <dbReference type="Rhea" id="RHEA:52073"/>
    </physiologicalReaction>
</comment>